<keyword evidence="2" id="KW-1185">Reference proteome</keyword>
<dbReference type="Proteomes" id="UP000249757">
    <property type="component" value="Unassembled WGS sequence"/>
</dbReference>
<protein>
    <submittedName>
        <fullName evidence="1">Uncharacterized protein</fullName>
    </submittedName>
</protein>
<name>A0A922NK93_9PLEO</name>
<reference evidence="2" key="1">
    <citation type="journal article" date="2022" name="Microb. Genom.">
        <title>A global pangenome for the wheat fungal pathogen Pyrenophora tritici-repentis and prediction of effector protein structural homology.</title>
        <authorList>
            <person name="Moolhuijzen P.M."/>
            <person name="See P.T."/>
            <person name="Shi G."/>
            <person name="Powell H.R."/>
            <person name="Cockram J."/>
            <person name="Jorgensen L.N."/>
            <person name="Benslimane H."/>
            <person name="Strelkov S.E."/>
            <person name="Turner J."/>
            <person name="Liu Z."/>
            <person name="Moffat C.S."/>
        </authorList>
    </citation>
    <scope>NUCLEOTIDE SEQUENCE [LARGE SCALE GENOMIC DNA]</scope>
</reference>
<evidence type="ECO:0000313" key="2">
    <source>
        <dbReference type="Proteomes" id="UP000249757"/>
    </source>
</evidence>
<proteinExistence type="predicted"/>
<accession>A0A922NK93</accession>
<gene>
    <name evidence="1" type="ORF">Ptr86124_005830</name>
</gene>
<organism evidence="1 2">
    <name type="scientific">Pyrenophora tritici-repentis</name>
    <dbReference type="NCBI Taxonomy" id="45151"/>
    <lineage>
        <taxon>Eukaryota</taxon>
        <taxon>Fungi</taxon>
        <taxon>Dikarya</taxon>
        <taxon>Ascomycota</taxon>
        <taxon>Pezizomycotina</taxon>
        <taxon>Dothideomycetes</taxon>
        <taxon>Pleosporomycetidae</taxon>
        <taxon>Pleosporales</taxon>
        <taxon>Pleosporineae</taxon>
        <taxon>Pleosporaceae</taxon>
        <taxon>Pyrenophora</taxon>
    </lineage>
</organism>
<evidence type="ECO:0000313" key="1">
    <source>
        <dbReference type="EMBL" id="KAI1515829.1"/>
    </source>
</evidence>
<sequence>MSSKETTTYTRSLFTQAIHLQRTNPSNLRSVIPHPTTRLTTALYRTFSSSEKVIMAT</sequence>
<dbReference type="EMBL" id="NRDI02000006">
    <property type="protein sequence ID" value="KAI1515829.1"/>
    <property type="molecule type" value="Genomic_DNA"/>
</dbReference>
<dbReference type="AlphaFoldDB" id="A0A922NK93"/>
<comment type="caution">
    <text evidence="1">The sequence shown here is derived from an EMBL/GenBank/DDBJ whole genome shotgun (WGS) entry which is preliminary data.</text>
</comment>